<dbReference type="GO" id="GO:0016036">
    <property type="term" value="P:cellular response to phosphate starvation"/>
    <property type="evidence" value="ECO:0007669"/>
    <property type="project" value="TreeGrafter"/>
</dbReference>
<keyword evidence="9" id="KW-0175">Coiled coil</keyword>
<evidence type="ECO:0000313" key="14">
    <source>
        <dbReference type="Proteomes" id="UP000256541"/>
    </source>
</evidence>
<comment type="caution">
    <text evidence="13">The sequence shown here is derived from an EMBL/GenBank/DDBJ whole genome shotgun (WGS) entry which is preliminary data.</text>
</comment>
<dbReference type="GO" id="GO:0000155">
    <property type="term" value="F:phosphorelay sensor kinase activity"/>
    <property type="evidence" value="ECO:0007669"/>
    <property type="project" value="InterPro"/>
</dbReference>
<evidence type="ECO:0000256" key="3">
    <source>
        <dbReference type="ARBA" id="ARBA00012438"/>
    </source>
</evidence>
<dbReference type="PANTHER" id="PTHR45453:SF1">
    <property type="entry name" value="PHOSPHATE REGULON SENSOR PROTEIN PHOR"/>
    <property type="match status" value="1"/>
</dbReference>
<evidence type="ECO:0000256" key="6">
    <source>
        <dbReference type="ARBA" id="ARBA00022777"/>
    </source>
</evidence>
<evidence type="ECO:0000256" key="11">
    <source>
        <dbReference type="SAM" id="Phobius"/>
    </source>
</evidence>
<keyword evidence="11" id="KW-0472">Membrane</keyword>
<dbReference type="AlphaFoldDB" id="A0A3E0VU64"/>
<reference evidence="13 14" key="1">
    <citation type="submission" date="2017-04" db="EMBL/GenBank/DDBJ databases">
        <title>Comparative genome analysis of Subtercola boreus.</title>
        <authorList>
            <person name="Cho Y.-J."/>
            <person name="Cho A."/>
            <person name="Kim O.-S."/>
            <person name="Lee J.-I."/>
        </authorList>
    </citation>
    <scope>NUCLEOTIDE SEQUENCE [LARGE SCALE GENOMIC DNA]</scope>
    <source>
        <strain evidence="13 14">P27479</strain>
    </source>
</reference>
<dbReference type="InterPro" id="IPR004358">
    <property type="entry name" value="Sig_transdc_His_kin-like_C"/>
</dbReference>
<proteinExistence type="predicted"/>
<dbReference type="InterPro" id="IPR005467">
    <property type="entry name" value="His_kinase_dom"/>
</dbReference>
<dbReference type="OrthoDB" id="9806130at2"/>
<dbReference type="CDD" id="cd00075">
    <property type="entry name" value="HATPase"/>
    <property type="match status" value="1"/>
</dbReference>
<evidence type="ECO:0000259" key="12">
    <source>
        <dbReference type="PROSITE" id="PS50109"/>
    </source>
</evidence>
<keyword evidence="7" id="KW-0902">Two-component regulatory system</keyword>
<keyword evidence="6" id="KW-0418">Kinase</keyword>
<dbReference type="PRINTS" id="PR00344">
    <property type="entry name" value="BCTRLSENSOR"/>
</dbReference>
<evidence type="ECO:0000313" key="13">
    <source>
        <dbReference type="EMBL" id="RFA13145.1"/>
    </source>
</evidence>
<dbReference type="PANTHER" id="PTHR45453">
    <property type="entry name" value="PHOSPHATE REGULON SENSOR PROTEIN PHOR"/>
    <property type="match status" value="1"/>
</dbReference>
<dbReference type="GO" id="GO:0005886">
    <property type="term" value="C:plasma membrane"/>
    <property type="evidence" value="ECO:0007669"/>
    <property type="project" value="UniProtKB-SubCell"/>
</dbReference>
<evidence type="ECO:0000256" key="10">
    <source>
        <dbReference type="SAM" id="MobiDB-lite"/>
    </source>
</evidence>
<accession>A0A3E0VU64</accession>
<sequence>MPLPDLADVALIALITTLIIGGLAAGLLLAMRRASLFVQLCIVILAVTISAVASMITVANAMYLSTHDLAVAVWVACIAGVVSLALAGLLGWMIVRNSHALSAATRKLGAGERVSEMGRYFSAELLALGEELVSASTRLAEAQAQSAQLEASRRELVAWISHDLRTPLAGLRAMSESLEDGLADDPQRYYRQIRSQVDQLSGMVDDLFELSKIDSGTLQLNLDDVSLYDIVSDAVADVQPLTAGREIRVASAFRRDIVVRADARELSRAITNLLMNALQHTPEGTPITVSADVFEGRASVSVIDGGAGIPDADLARVFEPGWRGAGARTTAASRTSAGGDATSRTGQHSSGAGLGLAIVRGIAEAHNGTVCVRNVPGGCRFDLSLPTAA</sequence>
<keyword evidence="11" id="KW-0812">Transmembrane</keyword>
<comment type="catalytic activity">
    <reaction evidence="1">
        <text>ATP + protein L-histidine = ADP + protein N-phospho-L-histidine.</text>
        <dbReference type="EC" id="2.7.13.3"/>
    </reaction>
</comment>
<evidence type="ECO:0000256" key="4">
    <source>
        <dbReference type="ARBA" id="ARBA00022553"/>
    </source>
</evidence>
<keyword evidence="4" id="KW-0597">Phosphoprotein</keyword>
<protein>
    <recommendedName>
        <fullName evidence="8">Sensor-like histidine kinase SenX3</fullName>
        <ecNumber evidence="3">2.7.13.3</ecNumber>
    </recommendedName>
</protein>
<feature type="region of interest" description="Disordered" evidence="10">
    <location>
        <begin position="326"/>
        <end position="349"/>
    </location>
</feature>
<evidence type="ECO:0000256" key="2">
    <source>
        <dbReference type="ARBA" id="ARBA00004236"/>
    </source>
</evidence>
<keyword evidence="5" id="KW-0808">Transferase</keyword>
<dbReference type="InterPro" id="IPR003594">
    <property type="entry name" value="HATPase_dom"/>
</dbReference>
<feature type="compositionally biased region" description="Low complexity" evidence="10">
    <location>
        <begin position="326"/>
        <end position="343"/>
    </location>
</feature>
<name>A0A3E0VU64_9MICO</name>
<feature type="coiled-coil region" evidence="9">
    <location>
        <begin position="125"/>
        <end position="152"/>
    </location>
</feature>
<dbReference type="EMBL" id="NBXB01000037">
    <property type="protein sequence ID" value="RFA13145.1"/>
    <property type="molecule type" value="Genomic_DNA"/>
</dbReference>
<evidence type="ECO:0000256" key="8">
    <source>
        <dbReference type="ARBA" id="ARBA00039401"/>
    </source>
</evidence>
<feature type="transmembrane region" description="Helical" evidence="11">
    <location>
        <begin position="6"/>
        <end position="29"/>
    </location>
</feature>
<dbReference type="InterPro" id="IPR050351">
    <property type="entry name" value="BphY/WalK/GraS-like"/>
</dbReference>
<organism evidence="13 14">
    <name type="scientific">Subtercola boreus</name>
    <dbReference type="NCBI Taxonomy" id="120213"/>
    <lineage>
        <taxon>Bacteria</taxon>
        <taxon>Bacillati</taxon>
        <taxon>Actinomycetota</taxon>
        <taxon>Actinomycetes</taxon>
        <taxon>Micrococcales</taxon>
        <taxon>Microbacteriaceae</taxon>
        <taxon>Subtercola</taxon>
    </lineage>
</organism>
<dbReference type="Gene3D" id="3.30.565.10">
    <property type="entry name" value="Histidine kinase-like ATPase, C-terminal domain"/>
    <property type="match status" value="1"/>
</dbReference>
<dbReference type="SUPFAM" id="SSF55874">
    <property type="entry name" value="ATPase domain of HSP90 chaperone/DNA topoisomerase II/histidine kinase"/>
    <property type="match status" value="1"/>
</dbReference>
<dbReference type="InterPro" id="IPR003661">
    <property type="entry name" value="HisK_dim/P_dom"/>
</dbReference>
<dbReference type="InterPro" id="IPR036097">
    <property type="entry name" value="HisK_dim/P_sf"/>
</dbReference>
<comment type="subcellular location">
    <subcellularLocation>
        <location evidence="2">Cell membrane</location>
    </subcellularLocation>
</comment>
<dbReference type="SUPFAM" id="SSF47384">
    <property type="entry name" value="Homodimeric domain of signal transducing histidine kinase"/>
    <property type="match status" value="1"/>
</dbReference>
<dbReference type="EC" id="2.7.13.3" evidence="3"/>
<dbReference type="RefSeq" id="WP_116412379.1">
    <property type="nucleotide sequence ID" value="NZ_NBXB01000037.1"/>
</dbReference>
<dbReference type="GO" id="GO:0004721">
    <property type="term" value="F:phosphoprotein phosphatase activity"/>
    <property type="evidence" value="ECO:0007669"/>
    <property type="project" value="TreeGrafter"/>
</dbReference>
<feature type="domain" description="Histidine kinase" evidence="12">
    <location>
        <begin position="159"/>
        <end position="389"/>
    </location>
</feature>
<dbReference type="Pfam" id="PF02518">
    <property type="entry name" value="HATPase_c"/>
    <property type="match status" value="1"/>
</dbReference>
<gene>
    <name evidence="13" type="ORF">B7R22_14195</name>
</gene>
<keyword evidence="11" id="KW-1133">Transmembrane helix</keyword>
<evidence type="ECO:0000256" key="5">
    <source>
        <dbReference type="ARBA" id="ARBA00022679"/>
    </source>
</evidence>
<dbReference type="PROSITE" id="PS50109">
    <property type="entry name" value="HIS_KIN"/>
    <property type="match status" value="1"/>
</dbReference>
<dbReference type="SMART" id="SM00388">
    <property type="entry name" value="HisKA"/>
    <property type="match status" value="1"/>
</dbReference>
<dbReference type="SMART" id="SM00387">
    <property type="entry name" value="HATPase_c"/>
    <property type="match status" value="1"/>
</dbReference>
<evidence type="ECO:0000256" key="7">
    <source>
        <dbReference type="ARBA" id="ARBA00023012"/>
    </source>
</evidence>
<dbReference type="Gene3D" id="1.10.287.130">
    <property type="match status" value="1"/>
</dbReference>
<evidence type="ECO:0000256" key="9">
    <source>
        <dbReference type="SAM" id="Coils"/>
    </source>
</evidence>
<feature type="transmembrane region" description="Helical" evidence="11">
    <location>
        <begin position="36"/>
        <end position="59"/>
    </location>
</feature>
<dbReference type="CDD" id="cd00082">
    <property type="entry name" value="HisKA"/>
    <property type="match status" value="1"/>
</dbReference>
<dbReference type="Pfam" id="PF00512">
    <property type="entry name" value="HisKA"/>
    <property type="match status" value="1"/>
</dbReference>
<feature type="transmembrane region" description="Helical" evidence="11">
    <location>
        <begin position="71"/>
        <end position="95"/>
    </location>
</feature>
<dbReference type="Proteomes" id="UP000256541">
    <property type="component" value="Unassembled WGS sequence"/>
</dbReference>
<evidence type="ECO:0000256" key="1">
    <source>
        <dbReference type="ARBA" id="ARBA00000085"/>
    </source>
</evidence>
<dbReference type="InterPro" id="IPR036890">
    <property type="entry name" value="HATPase_C_sf"/>
</dbReference>